<dbReference type="Proteomes" id="UP000500741">
    <property type="component" value="Chromosome"/>
</dbReference>
<organism evidence="1 2">
    <name type="scientific">Weissella coleopterorum</name>
    <dbReference type="NCBI Taxonomy" id="2714949"/>
    <lineage>
        <taxon>Bacteria</taxon>
        <taxon>Bacillati</taxon>
        <taxon>Bacillota</taxon>
        <taxon>Bacilli</taxon>
        <taxon>Lactobacillales</taxon>
        <taxon>Lactobacillaceae</taxon>
        <taxon>Weissella</taxon>
    </lineage>
</organism>
<gene>
    <name evidence="1" type="ORF">G7084_00035</name>
</gene>
<protein>
    <submittedName>
        <fullName evidence="1">Uncharacterized protein</fullName>
    </submittedName>
</protein>
<sequence length="129" mass="14672">MNDIINNLMKADVNVIQLYSALKQAALIDEVPPAIKKPVISEYDEKAHLNLGNAFLLLKNKINDLLKVLYKYDLVDMYGNGVVGIEYWLINALDFKTLKSTYNNQLSVCNKTITKIQEIVILNGLMERK</sequence>
<accession>A0A6G8AY09</accession>
<dbReference type="EMBL" id="CP049888">
    <property type="protein sequence ID" value="QIL49849.1"/>
    <property type="molecule type" value="Genomic_DNA"/>
</dbReference>
<reference evidence="1 2" key="1">
    <citation type="submission" date="2020-03" db="EMBL/GenBank/DDBJ databases">
        <title>Weissella sp. nov., isolated from Cybister lewisianus.</title>
        <authorList>
            <person name="Hyun D.-W."/>
            <person name="Bae J.-W."/>
        </authorList>
    </citation>
    <scope>NUCLEOTIDE SEQUENCE [LARGE SCALE GENOMIC DNA]</scope>
    <source>
        <strain evidence="1 2">HDW19</strain>
    </source>
</reference>
<name>A0A6G8AY09_9LACO</name>
<dbReference type="AlphaFoldDB" id="A0A6G8AY09"/>
<keyword evidence="2" id="KW-1185">Reference proteome</keyword>
<dbReference type="RefSeq" id="WP_166008890.1">
    <property type="nucleotide sequence ID" value="NZ_CP049888.1"/>
</dbReference>
<evidence type="ECO:0000313" key="1">
    <source>
        <dbReference type="EMBL" id="QIL49849.1"/>
    </source>
</evidence>
<evidence type="ECO:0000313" key="2">
    <source>
        <dbReference type="Proteomes" id="UP000500741"/>
    </source>
</evidence>
<proteinExistence type="predicted"/>
<dbReference type="KEGG" id="wco:G7084_00035"/>